<feature type="region of interest" description="Disordered" evidence="1">
    <location>
        <begin position="63"/>
        <end position="110"/>
    </location>
</feature>
<sequence>MNSKPSPPNKTGSNPKVRKLNSGPEEEAMLDESVLAPYFVDVSHFGLFMKVNRRMNETKKRVQLVSTVGENSTQEDLDKEQHVKDKCEEDDGEDEEEDERKEEGVSYSQQ</sequence>
<name>A0A1I7TL60_9PELO</name>
<keyword evidence="2" id="KW-1185">Reference proteome</keyword>
<evidence type="ECO:0000313" key="2">
    <source>
        <dbReference type="Proteomes" id="UP000095282"/>
    </source>
</evidence>
<evidence type="ECO:0000256" key="1">
    <source>
        <dbReference type="SAM" id="MobiDB-lite"/>
    </source>
</evidence>
<feature type="compositionally biased region" description="Acidic residues" evidence="1">
    <location>
        <begin position="88"/>
        <end position="100"/>
    </location>
</feature>
<dbReference type="Proteomes" id="UP000095282">
    <property type="component" value="Unplaced"/>
</dbReference>
<accession>A0A1I7TL60</accession>
<feature type="region of interest" description="Disordered" evidence="1">
    <location>
        <begin position="1"/>
        <end position="28"/>
    </location>
</feature>
<evidence type="ECO:0000313" key="3">
    <source>
        <dbReference type="WBParaSite" id="Csp11.Scaffold628.g7003.t1"/>
    </source>
</evidence>
<dbReference type="AlphaFoldDB" id="A0A1I7TL60"/>
<organism evidence="2 3">
    <name type="scientific">Caenorhabditis tropicalis</name>
    <dbReference type="NCBI Taxonomy" id="1561998"/>
    <lineage>
        <taxon>Eukaryota</taxon>
        <taxon>Metazoa</taxon>
        <taxon>Ecdysozoa</taxon>
        <taxon>Nematoda</taxon>
        <taxon>Chromadorea</taxon>
        <taxon>Rhabditida</taxon>
        <taxon>Rhabditina</taxon>
        <taxon>Rhabditomorpha</taxon>
        <taxon>Rhabditoidea</taxon>
        <taxon>Rhabditidae</taxon>
        <taxon>Peloderinae</taxon>
        <taxon>Caenorhabditis</taxon>
    </lineage>
</organism>
<dbReference type="WBParaSite" id="Csp11.Scaffold628.g7003.t1">
    <property type="protein sequence ID" value="Csp11.Scaffold628.g7003.t1"/>
    <property type="gene ID" value="Csp11.Scaffold628.g7003"/>
</dbReference>
<protein>
    <submittedName>
        <fullName evidence="3">Uncharacterized protein</fullName>
    </submittedName>
</protein>
<reference evidence="3" key="1">
    <citation type="submission" date="2016-11" db="UniProtKB">
        <authorList>
            <consortium name="WormBaseParasite"/>
        </authorList>
    </citation>
    <scope>IDENTIFICATION</scope>
</reference>
<proteinExistence type="predicted"/>